<gene>
    <name evidence="1" type="ORF">B0A55_02256</name>
</gene>
<evidence type="ECO:0000313" key="2">
    <source>
        <dbReference type="Proteomes" id="UP000309340"/>
    </source>
</evidence>
<keyword evidence="2" id="KW-1185">Reference proteome</keyword>
<dbReference type="OrthoDB" id="5282002at2759"/>
<comment type="caution">
    <text evidence="1">The sequence shown here is derived from an EMBL/GenBank/DDBJ whole genome shotgun (WGS) entry which is preliminary data.</text>
</comment>
<name>A0A4U0XJZ5_9PEZI</name>
<reference evidence="1 2" key="1">
    <citation type="submission" date="2017-03" db="EMBL/GenBank/DDBJ databases">
        <title>Genomes of endolithic fungi from Antarctica.</title>
        <authorList>
            <person name="Coleine C."/>
            <person name="Masonjones S."/>
            <person name="Stajich J.E."/>
        </authorList>
    </citation>
    <scope>NUCLEOTIDE SEQUENCE [LARGE SCALE GENOMIC DNA]</scope>
    <source>
        <strain evidence="1 2">CCFEE 5184</strain>
    </source>
</reference>
<dbReference type="Proteomes" id="UP000309340">
    <property type="component" value="Unassembled WGS sequence"/>
</dbReference>
<dbReference type="AlphaFoldDB" id="A0A4U0XJZ5"/>
<dbReference type="EMBL" id="NAJQ01000135">
    <property type="protein sequence ID" value="TKA77522.1"/>
    <property type="molecule type" value="Genomic_DNA"/>
</dbReference>
<sequence length="167" mass="18593">MLLRPIPDDTDPDLKDHMEKNKDLLRLLALHSAMRPNLQQTFMTPANAKTKIYFSTHALSTSSYSTWTWDFVGRTLGYAYMLPPDLTHLGRMFGEIWMDVRSRSFTTAMLLLDDRPGRLDGAVDATYPGLTNEQGTGRRPVIGDDIKDAARALLHAQGNVENGAASA</sequence>
<proteinExistence type="predicted"/>
<organism evidence="1 2">
    <name type="scientific">Friedmanniomyces simplex</name>
    <dbReference type="NCBI Taxonomy" id="329884"/>
    <lineage>
        <taxon>Eukaryota</taxon>
        <taxon>Fungi</taxon>
        <taxon>Dikarya</taxon>
        <taxon>Ascomycota</taxon>
        <taxon>Pezizomycotina</taxon>
        <taxon>Dothideomycetes</taxon>
        <taxon>Dothideomycetidae</taxon>
        <taxon>Mycosphaerellales</taxon>
        <taxon>Teratosphaeriaceae</taxon>
        <taxon>Friedmanniomyces</taxon>
    </lineage>
</organism>
<evidence type="ECO:0000313" key="1">
    <source>
        <dbReference type="EMBL" id="TKA77522.1"/>
    </source>
</evidence>
<protein>
    <submittedName>
        <fullName evidence="1">Uncharacterized protein</fullName>
    </submittedName>
</protein>
<accession>A0A4U0XJZ5</accession>